<reference evidence="2 3" key="1">
    <citation type="submission" date="2016-01" db="EMBL/GenBank/DDBJ databases">
        <title>Biosynthesis of antibiotic leucinostatins and their inhibition on Phytophthora in bio-control Purpureocillium lilacinum.</title>
        <authorList>
            <person name="Wang G."/>
            <person name="Liu Z."/>
            <person name="Lin R."/>
            <person name="Li E."/>
            <person name="Mao Z."/>
            <person name="Ling J."/>
            <person name="Yin W."/>
            <person name="Xie B."/>
        </authorList>
    </citation>
    <scope>NUCLEOTIDE SEQUENCE [LARGE SCALE GENOMIC DNA]</scope>
    <source>
        <strain evidence="2">PLBJ-1</strain>
    </source>
</reference>
<sequence length="125" mass="14134">MPKAALETGLTMRHESENRVSYSLKNPDKAHDEDNRTRSSGRRPRNQLLPFRRRKQSRTKGDGRVVHPFLPSIWRPAKKSMSGWLILRVNAPVPQGASEPPQRLPPPLVTATTRCTIIRHGSLAL</sequence>
<feature type="compositionally biased region" description="Basic and acidic residues" evidence="1">
    <location>
        <begin position="26"/>
        <end position="37"/>
    </location>
</feature>
<evidence type="ECO:0000313" key="2">
    <source>
        <dbReference type="EMBL" id="OAQ63964.1"/>
    </source>
</evidence>
<organism evidence="2 3">
    <name type="scientific">Purpureocillium lilacinum</name>
    <name type="common">Paecilomyces lilacinus</name>
    <dbReference type="NCBI Taxonomy" id="33203"/>
    <lineage>
        <taxon>Eukaryota</taxon>
        <taxon>Fungi</taxon>
        <taxon>Dikarya</taxon>
        <taxon>Ascomycota</taxon>
        <taxon>Pezizomycotina</taxon>
        <taxon>Sordariomycetes</taxon>
        <taxon>Hypocreomycetidae</taxon>
        <taxon>Hypocreales</taxon>
        <taxon>Ophiocordycipitaceae</taxon>
        <taxon>Purpureocillium</taxon>
    </lineage>
</organism>
<evidence type="ECO:0000313" key="3">
    <source>
        <dbReference type="Proteomes" id="UP000078240"/>
    </source>
</evidence>
<feature type="region of interest" description="Disordered" evidence="1">
    <location>
        <begin position="1"/>
        <end position="65"/>
    </location>
</feature>
<gene>
    <name evidence="2" type="ORF">VFPBJ_11218</name>
</gene>
<accession>A0A179FEL1</accession>
<dbReference type="AlphaFoldDB" id="A0A179FEL1"/>
<dbReference type="Proteomes" id="UP000078240">
    <property type="component" value="Unassembled WGS sequence"/>
</dbReference>
<dbReference type="EMBL" id="LSBH01000016">
    <property type="protein sequence ID" value="OAQ63964.1"/>
    <property type="molecule type" value="Genomic_DNA"/>
</dbReference>
<protein>
    <submittedName>
        <fullName evidence="2">Uncharacterized protein</fullName>
    </submittedName>
</protein>
<evidence type="ECO:0000256" key="1">
    <source>
        <dbReference type="SAM" id="MobiDB-lite"/>
    </source>
</evidence>
<name>A0A179FEL1_PURLI</name>
<feature type="compositionally biased region" description="Basic residues" evidence="1">
    <location>
        <begin position="39"/>
        <end position="58"/>
    </location>
</feature>
<comment type="caution">
    <text evidence="2">The sequence shown here is derived from an EMBL/GenBank/DDBJ whole genome shotgun (WGS) entry which is preliminary data.</text>
</comment>
<proteinExistence type="predicted"/>